<name>A0A3N0Z4S5_ANAGA</name>
<keyword evidence="2" id="KW-1185">Reference proteome</keyword>
<evidence type="ECO:0000313" key="2">
    <source>
        <dbReference type="Proteomes" id="UP000281406"/>
    </source>
</evidence>
<organism evidence="1 2">
    <name type="scientific">Anabarilius grahami</name>
    <name type="common">Kanglang fish</name>
    <name type="synonym">Barilius grahami</name>
    <dbReference type="NCBI Taxonomy" id="495550"/>
    <lineage>
        <taxon>Eukaryota</taxon>
        <taxon>Metazoa</taxon>
        <taxon>Chordata</taxon>
        <taxon>Craniata</taxon>
        <taxon>Vertebrata</taxon>
        <taxon>Euteleostomi</taxon>
        <taxon>Actinopterygii</taxon>
        <taxon>Neopterygii</taxon>
        <taxon>Teleostei</taxon>
        <taxon>Ostariophysi</taxon>
        <taxon>Cypriniformes</taxon>
        <taxon>Xenocyprididae</taxon>
        <taxon>Xenocypridinae</taxon>
        <taxon>Xenocypridinae incertae sedis</taxon>
        <taxon>Anabarilius</taxon>
    </lineage>
</organism>
<dbReference type="Proteomes" id="UP000281406">
    <property type="component" value="Unassembled WGS sequence"/>
</dbReference>
<protein>
    <submittedName>
        <fullName evidence="1">Uncharacterized protein</fullName>
    </submittedName>
</protein>
<accession>A0A3N0Z4S5</accession>
<reference evidence="1 2" key="1">
    <citation type="submission" date="2018-10" db="EMBL/GenBank/DDBJ databases">
        <title>Genome assembly for a Yunnan-Guizhou Plateau 3E fish, Anabarilius grahami (Regan), and its evolutionary and genetic applications.</title>
        <authorList>
            <person name="Jiang W."/>
        </authorList>
    </citation>
    <scope>NUCLEOTIDE SEQUENCE [LARGE SCALE GENOMIC DNA]</scope>
    <source>
        <strain evidence="1">AG-KIZ</strain>
        <tissue evidence="1">Muscle</tissue>
    </source>
</reference>
<proteinExistence type="predicted"/>
<evidence type="ECO:0000313" key="1">
    <source>
        <dbReference type="EMBL" id="ROL53485.1"/>
    </source>
</evidence>
<dbReference type="EMBL" id="RJVU01008827">
    <property type="protein sequence ID" value="ROL53485.1"/>
    <property type="molecule type" value="Genomic_DNA"/>
</dbReference>
<gene>
    <name evidence="1" type="ORF">DPX16_20024</name>
</gene>
<dbReference type="OrthoDB" id="4369127at2759"/>
<dbReference type="AlphaFoldDB" id="A0A3N0Z4S5"/>
<comment type="caution">
    <text evidence="1">The sequence shown here is derived from an EMBL/GenBank/DDBJ whole genome shotgun (WGS) entry which is preliminary data.</text>
</comment>
<sequence length="183" mass="20198">MEFCLSGNTETEGRDRHLLAPILITSSELEKPIIGFNVIEELVQAKAAQQIPLSFLVNTLISSLEVSPGKLKAILSLLKKRKNSNGCHIASLVQKSIILPRCVRVKVSCGKLNKMVPLGIHVMLEPNPVVPWPAGIKVSKQLIQMPLRDNDNITVKVENTTDEEVTLIAWTVLGWLHAMDAIH</sequence>